<name>A0A7C9VR84_9BRAD</name>
<reference evidence="2" key="1">
    <citation type="submission" date="2020-02" db="EMBL/GenBank/DDBJ databases">
        <title>Draft genome sequence of Candidatus Afipia apatlaquensis IBT-C3, a potential strain for decolorization of textile dyes.</title>
        <authorList>
            <person name="Sanchez-Reyes A."/>
            <person name="Breton-Deval L."/>
            <person name="Mangelson H."/>
            <person name="Sanchez-Flores A."/>
        </authorList>
    </citation>
    <scope>NUCLEOTIDE SEQUENCE [LARGE SCALE GENOMIC DNA]</scope>
    <source>
        <strain evidence="2">IBT-C3</strain>
    </source>
</reference>
<accession>A0A7C9VR84</accession>
<dbReference type="InterPro" id="IPR023606">
    <property type="entry name" value="CoA-Trfase_III_dom_1_sf"/>
</dbReference>
<evidence type="ECO:0000313" key="2">
    <source>
        <dbReference type="EMBL" id="NGX99732.1"/>
    </source>
</evidence>
<dbReference type="Proteomes" id="UP000480266">
    <property type="component" value="Unassembled WGS sequence"/>
</dbReference>
<evidence type="ECO:0000256" key="1">
    <source>
        <dbReference type="SAM" id="MobiDB-lite"/>
    </source>
</evidence>
<gene>
    <name evidence="2" type="ORF">G4V63_32485</name>
</gene>
<sequence>PAGIAKLPQDLASDPHLLKTGHWQPSDRPFMGPHLLPSVAYREGDSELPYAIVNVAPTLGQHNHEVLREVLGLSDAEIAELERSEIIGTEATLPKPKTKKSDGKTASAAS</sequence>
<organism evidence="2 3">
    <name type="scientific">Candidatus Afipia apatlaquensis</name>
    <dbReference type="NCBI Taxonomy" id="2712852"/>
    <lineage>
        <taxon>Bacteria</taxon>
        <taxon>Pseudomonadati</taxon>
        <taxon>Pseudomonadota</taxon>
        <taxon>Alphaproteobacteria</taxon>
        <taxon>Hyphomicrobiales</taxon>
        <taxon>Nitrobacteraceae</taxon>
        <taxon>Afipia</taxon>
    </lineage>
</organism>
<feature type="non-terminal residue" evidence="2">
    <location>
        <position position="1"/>
    </location>
</feature>
<dbReference type="GO" id="GO:0016740">
    <property type="term" value="F:transferase activity"/>
    <property type="evidence" value="ECO:0007669"/>
    <property type="project" value="UniProtKB-KW"/>
</dbReference>
<dbReference type="AlphaFoldDB" id="A0A7C9VR84"/>
<feature type="region of interest" description="Disordered" evidence="1">
    <location>
        <begin position="89"/>
        <end position="110"/>
    </location>
</feature>
<proteinExistence type="predicted"/>
<keyword evidence="3" id="KW-1185">Reference proteome</keyword>
<dbReference type="EMBL" id="JAAMRR010001667">
    <property type="protein sequence ID" value="NGX99732.1"/>
    <property type="molecule type" value="Genomic_DNA"/>
</dbReference>
<evidence type="ECO:0000313" key="3">
    <source>
        <dbReference type="Proteomes" id="UP000480266"/>
    </source>
</evidence>
<dbReference type="Gene3D" id="3.40.50.10540">
    <property type="entry name" value="Crotonobetainyl-coa:carnitine coa-transferase, domain 1"/>
    <property type="match status" value="1"/>
</dbReference>
<dbReference type="SUPFAM" id="SSF89796">
    <property type="entry name" value="CoA-transferase family III (CaiB/BaiF)"/>
    <property type="match status" value="1"/>
</dbReference>
<keyword evidence="2" id="KW-0808">Transferase</keyword>
<comment type="caution">
    <text evidence="2">The sequence shown here is derived from an EMBL/GenBank/DDBJ whole genome shotgun (WGS) entry which is preliminary data.</text>
</comment>
<protein>
    <submittedName>
        <fullName evidence="2">CoA transferase</fullName>
    </submittedName>
</protein>
<feature type="region of interest" description="Disordered" evidence="1">
    <location>
        <begin position="1"/>
        <end position="31"/>
    </location>
</feature>